<dbReference type="InterPro" id="IPR016940">
    <property type="entry name" value="ComGC"/>
</dbReference>
<keyword evidence="12" id="KW-1185">Reference proteome</keyword>
<organism evidence="11 12">
    <name type="scientific">Eremococcus coleocola ACS-139-V-Col8</name>
    <dbReference type="NCBI Taxonomy" id="908337"/>
    <lineage>
        <taxon>Bacteria</taxon>
        <taxon>Bacillati</taxon>
        <taxon>Bacillota</taxon>
        <taxon>Bacilli</taxon>
        <taxon>Lactobacillales</taxon>
        <taxon>Aerococcaceae</taxon>
        <taxon>Eremococcus</taxon>
    </lineage>
</organism>
<protein>
    <submittedName>
        <fullName evidence="11">Prepilin-type cleavage/methylation N-terminal domain protein</fullName>
    </submittedName>
</protein>
<reference evidence="11 12" key="1">
    <citation type="submission" date="2010-10" db="EMBL/GenBank/DDBJ databases">
        <authorList>
            <person name="Durkin A.S."/>
            <person name="Madupu R."/>
            <person name="Torralba M."/>
            <person name="Gillis M."/>
            <person name="Methe B."/>
            <person name="Sutton G."/>
            <person name="Nelson K.E."/>
        </authorList>
    </citation>
    <scope>NUCLEOTIDE SEQUENCE [LARGE SCALE GENOMIC DNA]</scope>
    <source>
        <strain evidence="11 12">ACS-139-V-Col8</strain>
    </source>
</reference>
<dbReference type="SUPFAM" id="SSF54523">
    <property type="entry name" value="Pili subunits"/>
    <property type="match status" value="1"/>
</dbReference>
<evidence type="ECO:0000256" key="3">
    <source>
        <dbReference type="ARBA" id="ARBA00022475"/>
    </source>
</evidence>
<dbReference type="eggNOG" id="COG4537">
    <property type="taxonomic scope" value="Bacteria"/>
</dbReference>
<keyword evidence="8" id="KW-0178">Competence</keyword>
<evidence type="ECO:0000256" key="5">
    <source>
        <dbReference type="ARBA" id="ARBA00022692"/>
    </source>
</evidence>
<proteinExistence type="inferred from homology"/>
<keyword evidence="6 10" id="KW-1133">Transmembrane helix</keyword>
<dbReference type="Proteomes" id="UP000005990">
    <property type="component" value="Unassembled WGS sequence"/>
</dbReference>
<keyword evidence="3" id="KW-1003">Cell membrane</keyword>
<dbReference type="InterPro" id="IPR012902">
    <property type="entry name" value="N_methyl_site"/>
</dbReference>
<evidence type="ECO:0000256" key="9">
    <source>
        <dbReference type="ARBA" id="ARBA00043982"/>
    </source>
</evidence>
<dbReference type="OrthoDB" id="2139757at2"/>
<dbReference type="NCBIfam" id="NF040999">
    <property type="entry name" value="pilin_ComGC"/>
    <property type="match status" value="1"/>
</dbReference>
<dbReference type="GO" id="GO:0030420">
    <property type="term" value="P:establishment of competence for transformation"/>
    <property type="evidence" value="ECO:0007669"/>
    <property type="project" value="UniProtKB-KW"/>
</dbReference>
<dbReference type="AlphaFoldDB" id="E4KNK0"/>
<dbReference type="STRING" id="908337.HMPREF9257_0363"/>
<accession>E4KNK0</accession>
<evidence type="ECO:0000256" key="2">
    <source>
        <dbReference type="ARBA" id="ARBA00004241"/>
    </source>
</evidence>
<dbReference type="GO" id="GO:0005886">
    <property type="term" value="C:plasma membrane"/>
    <property type="evidence" value="ECO:0007669"/>
    <property type="project" value="UniProtKB-SubCell"/>
</dbReference>
<sequence>MKKLLLKLVNHLTRFKKKNSGFTLLEMLIVLIVVGLLMAIIIPNVSGQRDRIEAQAKENIAEILTTQVNTYKMVENDSATVTTTTLQEAGYLTEKQVKEAEKLLDIGPSETIPDPITVPST</sequence>
<comment type="similarity">
    <text evidence="9">Belongs to the ComGC family.</text>
</comment>
<comment type="caution">
    <text evidence="11">The sequence shown here is derived from an EMBL/GenBank/DDBJ whole genome shotgun (WGS) entry which is preliminary data.</text>
</comment>
<evidence type="ECO:0000313" key="12">
    <source>
        <dbReference type="Proteomes" id="UP000005990"/>
    </source>
</evidence>
<dbReference type="Pfam" id="PF07963">
    <property type="entry name" value="N_methyl"/>
    <property type="match status" value="1"/>
</dbReference>
<dbReference type="NCBIfam" id="TIGR02532">
    <property type="entry name" value="IV_pilin_GFxxxE"/>
    <property type="match status" value="1"/>
</dbReference>
<evidence type="ECO:0000256" key="10">
    <source>
        <dbReference type="SAM" id="Phobius"/>
    </source>
</evidence>
<feature type="transmembrane region" description="Helical" evidence="10">
    <location>
        <begin position="21"/>
        <end position="42"/>
    </location>
</feature>
<evidence type="ECO:0000256" key="1">
    <source>
        <dbReference type="ARBA" id="ARBA00004162"/>
    </source>
</evidence>
<dbReference type="RefSeq" id="WP_006418017.1">
    <property type="nucleotide sequence ID" value="NZ_AENN01000011.1"/>
</dbReference>
<keyword evidence="7 10" id="KW-0472">Membrane</keyword>
<evidence type="ECO:0000313" key="11">
    <source>
        <dbReference type="EMBL" id="EFR31483.1"/>
    </source>
</evidence>
<dbReference type="GO" id="GO:0009986">
    <property type="term" value="C:cell surface"/>
    <property type="evidence" value="ECO:0007669"/>
    <property type="project" value="UniProtKB-SubCell"/>
</dbReference>
<dbReference type="InterPro" id="IPR045584">
    <property type="entry name" value="Pilin-like"/>
</dbReference>
<keyword evidence="4" id="KW-0488">Methylation</keyword>
<name>E4KNK0_9LACT</name>
<keyword evidence="5 10" id="KW-0812">Transmembrane</keyword>
<evidence type="ECO:0000256" key="8">
    <source>
        <dbReference type="ARBA" id="ARBA00023287"/>
    </source>
</evidence>
<evidence type="ECO:0000256" key="6">
    <source>
        <dbReference type="ARBA" id="ARBA00022989"/>
    </source>
</evidence>
<dbReference type="Gene3D" id="3.30.700.10">
    <property type="entry name" value="Glycoprotein, Type 4 Pilin"/>
    <property type="match status" value="1"/>
</dbReference>
<evidence type="ECO:0000256" key="7">
    <source>
        <dbReference type="ARBA" id="ARBA00023136"/>
    </source>
</evidence>
<gene>
    <name evidence="11" type="ORF">HMPREF9257_0363</name>
</gene>
<comment type="subcellular location">
    <subcellularLocation>
        <location evidence="1">Cell membrane</location>
        <topology evidence="1">Single-pass membrane protein</topology>
    </subcellularLocation>
    <subcellularLocation>
        <location evidence="2">Cell surface</location>
    </subcellularLocation>
</comment>
<dbReference type="EMBL" id="AENN01000011">
    <property type="protein sequence ID" value="EFR31483.1"/>
    <property type="molecule type" value="Genomic_DNA"/>
</dbReference>
<dbReference type="PROSITE" id="PS00409">
    <property type="entry name" value="PROKAR_NTER_METHYL"/>
    <property type="match status" value="1"/>
</dbReference>
<evidence type="ECO:0000256" key="4">
    <source>
        <dbReference type="ARBA" id="ARBA00022481"/>
    </source>
</evidence>